<dbReference type="RefSeq" id="WP_375528528.1">
    <property type="nucleotide sequence ID" value="NZ_JBHILM010000049.1"/>
</dbReference>
<evidence type="ECO:0000313" key="3">
    <source>
        <dbReference type="Proteomes" id="UP001580407"/>
    </source>
</evidence>
<evidence type="ECO:0000313" key="2">
    <source>
        <dbReference type="EMBL" id="MFB5684829.1"/>
    </source>
</evidence>
<dbReference type="InterPro" id="IPR038410">
    <property type="entry name" value="GxGYxYP_C_sf"/>
</dbReference>
<accession>A0ABV5BHE3</accession>
<gene>
    <name evidence="2" type="ORF">ACE3NQ_28370</name>
</gene>
<protein>
    <recommendedName>
        <fullName evidence="1">GxGYxYP putative glycoside hydrolase C-terminal domain-containing protein</fullName>
    </recommendedName>
</protein>
<proteinExistence type="predicted"/>
<dbReference type="Pfam" id="PF14323">
    <property type="entry name" value="GxGYxYP_C"/>
    <property type="match status" value="1"/>
</dbReference>
<comment type="caution">
    <text evidence="2">The sequence shown here is derived from an EMBL/GenBank/DDBJ whole genome shotgun (WGS) entry which is preliminary data.</text>
</comment>
<reference evidence="2 3" key="1">
    <citation type="submission" date="2024-09" db="EMBL/GenBank/DDBJ databases">
        <authorList>
            <person name="Ruan L."/>
        </authorList>
    </citation>
    <scope>NUCLEOTIDE SEQUENCE [LARGE SCALE GENOMIC DNA]</scope>
    <source>
        <strain evidence="2 3">D33</strain>
    </source>
</reference>
<keyword evidence="3" id="KW-1185">Reference proteome</keyword>
<sequence length="64" mass="7066">MLAEAKANWDGQSPLFVSIELLAWSLTPTYVATISDSLGPEYKVVLADQYFSLIHEANKLPSKP</sequence>
<dbReference type="EMBL" id="JBHILM010000049">
    <property type="protein sequence ID" value="MFB5684829.1"/>
    <property type="molecule type" value="Genomic_DNA"/>
</dbReference>
<dbReference type="Gene3D" id="3.20.20.490">
    <property type="entry name" value="GxGYxYP glycoside hydrolase, C-terminal domain"/>
    <property type="match status" value="1"/>
</dbReference>
<dbReference type="InterPro" id="IPR025832">
    <property type="entry name" value="GxGYxYP_C"/>
</dbReference>
<name>A0ABV5BHE3_9BACL</name>
<organism evidence="2 3">
    <name type="scientific">Paenibacillus terreus</name>
    <dbReference type="NCBI Taxonomy" id="1387834"/>
    <lineage>
        <taxon>Bacteria</taxon>
        <taxon>Bacillati</taxon>
        <taxon>Bacillota</taxon>
        <taxon>Bacilli</taxon>
        <taxon>Bacillales</taxon>
        <taxon>Paenibacillaceae</taxon>
        <taxon>Paenibacillus</taxon>
    </lineage>
</organism>
<dbReference type="Proteomes" id="UP001580407">
    <property type="component" value="Unassembled WGS sequence"/>
</dbReference>
<feature type="domain" description="GxGYxYP putative glycoside hydrolase C-terminal" evidence="1">
    <location>
        <begin position="5"/>
        <end position="54"/>
    </location>
</feature>
<evidence type="ECO:0000259" key="1">
    <source>
        <dbReference type="Pfam" id="PF14323"/>
    </source>
</evidence>